<name>A0AAW0BYD4_9AGAR</name>
<organism evidence="1 2">
    <name type="scientific">Favolaschia claudopus</name>
    <dbReference type="NCBI Taxonomy" id="2862362"/>
    <lineage>
        <taxon>Eukaryota</taxon>
        <taxon>Fungi</taxon>
        <taxon>Dikarya</taxon>
        <taxon>Basidiomycota</taxon>
        <taxon>Agaricomycotina</taxon>
        <taxon>Agaricomycetes</taxon>
        <taxon>Agaricomycetidae</taxon>
        <taxon>Agaricales</taxon>
        <taxon>Marasmiineae</taxon>
        <taxon>Mycenaceae</taxon>
        <taxon>Favolaschia</taxon>
    </lineage>
</organism>
<dbReference type="Gene3D" id="1.20.1280.50">
    <property type="match status" value="1"/>
</dbReference>
<evidence type="ECO:0000313" key="2">
    <source>
        <dbReference type="Proteomes" id="UP001362999"/>
    </source>
</evidence>
<accession>A0AAW0BYD4</accession>
<keyword evidence="2" id="KW-1185">Reference proteome</keyword>
<protein>
    <submittedName>
        <fullName evidence="1">ABC protein</fullName>
    </submittedName>
</protein>
<reference evidence="1 2" key="1">
    <citation type="journal article" date="2024" name="J Genomics">
        <title>Draft genome sequencing and assembly of Favolaschia claudopus CIRM-BRFM 2984 isolated from oak limbs.</title>
        <authorList>
            <person name="Navarro D."/>
            <person name="Drula E."/>
            <person name="Chaduli D."/>
            <person name="Cazenave R."/>
            <person name="Ahrendt S."/>
            <person name="Wang J."/>
            <person name="Lipzen A."/>
            <person name="Daum C."/>
            <person name="Barry K."/>
            <person name="Grigoriev I.V."/>
            <person name="Favel A."/>
            <person name="Rosso M.N."/>
            <person name="Martin F."/>
        </authorList>
    </citation>
    <scope>NUCLEOTIDE SEQUENCE [LARGE SCALE GENOMIC DNA]</scope>
    <source>
        <strain evidence="1 2">CIRM-BRFM 2984</strain>
    </source>
</reference>
<evidence type="ECO:0000313" key="1">
    <source>
        <dbReference type="EMBL" id="KAK7031834.1"/>
    </source>
</evidence>
<sequence>MTANIRCPECGFLVREGLEADTESFSFAVRGDTTPEYHRLLNSNDCPEDLQDLDVVESVMSQTESCLTRIESNITRLRARMKQLETQKAYLAEYLAKNKAIVSPLRRLPPELLLEIFSWTLPSILTVRRHGSLNLAESPWALSRVCSRWRAVALSSPFLWSLIAVNYGGLGYEDVSPYPASMLQAQLSRSRAQNLRIHFYGSEQYTPAPQRQLFMLLTSPAQSTRLEELSLSVTCRLLPLLVNLENESFPKLRRLYLQWDAAHSRQRPTAQQLIRSFETAPTLADVGIFHEHYYVPVHLPVRQLTRYSIDGPWDMHRHILRHARFGLVEARVDVRFGVVPPPGPREEEDVIELPALRRLYIKHSAVVLDYLRTPSLEEVALCCPKGEKFEAYATSLQALVARSRCPLRRLCITGNFNAEDTVKVLHAVPSVKELAVIVDSYSARTEAEHLLICLTPPLHDEDVSNDGCEIGSSGTTTPTLVAAAHLTTISLGCDNGTRVAFELFHSMLRARWDSDDCALHTAKLFVDSEVGMSTKKHPHREVLLDLYALRDEGMELDMREGSEAGEAMGGWTFGSLWN</sequence>
<dbReference type="Proteomes" id="UP001362999">
    <property type="component" value="Unassembled WGS sequence"/>
</dbReference>
<dbReference type="EMBL" id="JAWWNJ010000024">
    <property type="protein sequence ID" value="KAK7031834.1"/>
    <property type="molecule type" value="Genomic_DNA"/>
</dbReference>
<gene>
    <name evidence="1" type="ORF">R3P38DRAFT_2620212</name>
</gene>
<comment type="caution">
    <text evidence="1">The sequence shown here is derived from an EMBL/GenBank/DDBJ whole genome shotgun (WGS) entry which is preliminary data.</text>
</comment>
<dbReference type="SUPFAM" id="SSF81383">
    <property type="entry name" value="F-box domain"/>
    <property type="match status" value="1"/>
</dbReference>
<dbReference type="InterPro" id="IPR036047">
    <property type="entry name" value="F-box-like_dom_sf"/>
</dbReference>
<proteinExistence type="predicted"/>
<dbReference type="AlphaFoldDB" id="A0AAW0BYD4"/>